<proteinExistence type="predicted"/>
<feature type="compositionally biased region" description="Basic residues" evidence="1">
    <location>
        <begin position="1"/>
        <end position="10"/>
    </location>
</feature>
<evidence type="ECO:0000313" key="2">
    <source>
        <dbReference type="EMBL" id="SEF34466.1"/>
    </source>
</evidence>
<name>A0A1H5R7W0_9PSEU</name>
<dbReference type="Proteomes" id="UP000198878">
    <property type="component" value="Unassembled WGS sequence"/>
</dbReference>
<dbReference type="InterPro" id="IPR005358">
    <property type="entry name" value="Puta_zinc/iron-chelating_dom"/>
</dbReference>
<dbReference type="EMBL" id="FNUJ01000007">
    <property type="protein sequence ID" value="SEF34466.1"/>
    <property type="molecule type" value="Genomic_DNA"/>
</dbReference>
<feature type="region of interest" description="Disordered" evidence="1">
    <location>
        <begin position="1"/>
        <end position="38"/>
    </location>
</feature>
<organism evidence="2 3">
    <name type="scientific">Amycolatopsis pretoriensis</name>
    <dbReference type="NCBI Taxonomy" id="218821"/>
    <lineage>
        <taxon>Bacteria</taxon>
        <taxon>Bacillati</taxon>
        <taxon>Actinomycetota</taxon>
        <taxon>Actinomycetes</taxon>
        <taxon>Pseudonocardiales</taxon>
        <taxon>Pseudonocardiaceae</taxon>
        <taxon>Amycolatopsis</taxon>
    </lineage>
</organism>
<evidence type="ECO:0000256" key="1">
    <source>
        <dbReference type="SAM" id="MobiDB-lite"/>
    </source>
</evidence>
<dbReference type="AlphaFoldDB" id="A0A1H5R7W0"/>
<accession>A0A1H5R7W0</accession>
<sequence length="185" mass="20322">MHGMRPRNRGRRDAAGGRDTATTRLGPSGGETMSRQRIPTRAEAIAALEDLYEQVPAIECKGLCHDSCTSIDASELERERLAARGVTLPVHMSYERLQALIATGKTPRCPALSPLNTCSVYDVRPLICRVFGVVRDRSDLIRGGLRCEHGCIPDATIDASELFRALRQIEELSIAVTGVPRSRRL</sequence>
<keyword evidence="3" id="KW-1185">Reference proteome</keyword>
<gene>
    <name evidence="2" type="ORF">SAMN05421837_107401</name>
</gene>
<dbReference type="Pfam" id="PF03692">
    <property type="entry name" value="CxxCxxCC"/>
    <property type="match status" value="1"/>
</dbReference>
<reference evidence="3" key="1">
    <citation type="submission" date="2016-10" db="EMBL/GenBank/DDBJ databases">
        <authorList>
            <person name="Varghese N."/>
            <person name="Submissions S."/>
        </authorList>
    </citation>
    <scope>NUCLEOTIDE SEQUENCE [LARGE SCALE GENOMIC DNA]</scope>
    <source>
        <strain evidence="3">DSM 44654</strain>
    </source>
</reference>
<protein>
    <submittedName>
        <fullName evidence="2">Putative zinc-or iron-chelating domain-containing protein</fullName>
    </submittedName>
</protein>
<evidence type="ECO:0000313" key="3">
    <source>
        <dbReference type="Proteomes" id="UP000198878"/>
    </source>
</evidence>
<dbReference type="STRING" id="218821.SAMN05421837_107401"/>